<dbReference type="PANTHER" id="PTHR47695">
    <property type="entry name" value="PID DOMAIN-CONTAINING PROTEIN"/>
    <property type="match status" value="1"/>
</dbReference>
<evidence type="ECO:0000256" key="1">
    <source>
        <dbReference type="ARBA" id="ARBA00004496"/>
    </source>
</evidence>
<feature type="region of interest" description="Disordered" evidence="6">
    <location>
        <begin position="348"/>
        <end position="379"/>
    </location>
</feature>
<name>A0A8C0B4U0_9AVES</name>
<dbReference type="InterPro" id="IPR011993">
    <property type="entry name" value="PH-like_dom_sf"/>
</dbReference>
<reference evidence="8" key="2">
    <citation type="submission" date="2025-09" db="UniProtKB">
        <authorList>
            <consortium name="Ensembl"/>
        </authorList>
    </citation>
    <scope>IDENTIFICATION</scope>
</reference>
<dbReference type="GO" id="GO:0038024">
    <property type="term" value="F:cargo receptor activity"/>
    <property type="evidence" value="ECO:0007669"/>
    <property type="project" value="TreeGrafter"/>
</dbReference>
<dbReference type="PANTHER" id="PTHR47695:SF5">
    <property type="entry name" value="DISABLED HOMOLOG 2"/>
    <property type="match status" value="1"/>
</dbReference>
<keyword evidence="5" id="KW-0221">Differentiation</keyword>
<accession>A0A8C0B4U0</accession>
<feature type="domain" description="PID" evidence="7">
    <location>
        <begin position="23"/>
        <end position="154"/>
    </location>
</feature>
<proteinExistence type="predicted"/>
<dbReference type="GO" id="GO:0045807">
    <property type="term" value="P:positive regulation of endocytosis"/>
    <property type="evidence" value="ECO:0007669"/>
    <property type="project" value="TreeGrafter"/>
</dbReference>
<keyword evidence="4" id="KW-0597">Phosphoprotein</keyword>
<dbReference type="SMART" id="SM00462">
    <property type="entry name" value="PTB"/>
    <property type="match status" value="1"/>
</dbReference>
<keyword evidence="2" id="KW-0217">Developmental protein</keyword>
<keyword evidence="9" id="KW-1185">Reference proteome</keyword>
<keyword evidence="3" id="KW-0963">Cytoplasm</keyword>
<evidence type="ECO:0000256" key="2">
    <source>
        <dbReference type="ARBA" id="ARBA00022473"/>
    </source>
</evidence>
<dbReference type="InterPro" id="IPR006020">
    <property type="entry name" value="PTB/PI_dom"/>
</dbReference>
<organism evidence="8 9">
    <name type="scientific">Buteo japonicus</name>
    <dbReference type="NCBI Taxonomy" id="224669"/>
    <lineage>
        <taxon>Eukaryota</taxon>
        <taxon>Metazoa</taxon>
        <taxon>Chordata</taxon>
        <taxon>Craniata</taxon>
        <taxon>Vertebrata</taxon>
        <taxon>Euteleostomi</taxon>
        <taxon>Archelosauria</taxon>
        <taxon>Archosauria</taxon>
        <taxon>Dinosauria</taxon>
        <taxon>Saurischia</taxon>
        <taxon>Theropoda</taxon>
        <taxon>Coelurosauria</taxon>
        <taxon>Aves</taxon>
        <taxon>Neognathae</taxon>
        <taxon>Neoaves</taxon>
        <taxon>Telluraves</taxon>
        <taxon>Accipitrimorphae</taxon>
        <taxon>Accipitriformes</taxon>
        <taxon>Accipitridae</taxon>
        <taxon>Accipitrinae</taxon>
        <taxon>Buteo</taxon>
    </lineage>
</organism>
<evidence type="ECO:0000259" key="7">
    <source>
        <dbReference type="PROSITE" id="PS01179"/>
    </source>
</evidence>
<evidence type="ECO:0000256" key="4">
    <source>
        <dbReference type="ARBA" id="ARBA00022553"/>
    </source>
</evidence>
<dbReference type="GO" id="GO:0030154">
    <property type="term" value="P:cell differentiation"/>
    <property type="evidence" value="ECO:0007669"/>
    <property type="project" value="UniProtKB-KW"/>
</dbReference>
<dbReference type="Pfam" id="PF00640">
    <property type="entry name" value="PID"/>
    <property type="match status" value="1"/>
</dbReference>
<dbReference type="AlphaFoldDB" id="A0A8C0B4U0"/>
<dbReference type="PROSITE" id="PS01179">
    <property type="entry name" value="PID"/>
    <property type="match status" value="1"/>
</dbReference>
<sequence>TKTNKQKNPQNPNTNKQTTFLCDGVRYKAKLIGIDDVPEARGDKMSQDSMMKLKGMAAASRSQGQHKQKIWVNISLSGIKIIDERTGVIEYDHPVNKISFIARDVTDNRAFGYICGGEGQHQFFAIKTAQQAEPLVVDLKDLFQLIYNMKQNEEDEKKKVSKIKETNGSVALPADQADKMKPGVDQMDLFGDMSTPPDVSSPTTASSDLFSSDFFVPTTESVSLTSVAQTGPVPLDLFKTSLTIPSPLGCLGGLPVNPSPWSAQSPSFTQAASVFPGSLLSAPPTGFTQPLAFSTPTLPSWNKPTAPQSPILWAHQAQVPSTPWAQPSSAVRSFQSSALPSSTLPAQIPCVLSSTPTTTSPPPPPPRTTPQKELKKESDAFVDLDPLGDKEMKEVKEMFKEFQLTKPPAVPARRGEQQSLSGASGAFSSYFSSKVGSPQDSTGHDDMEASKLSAKMTGNFSSFCFNSCSGIGMVVQ</sequence>
<dbReference type="InterPro" id="IPR048561">
    <property type="entry name" value="Dab_PTB"/>
</dbReference>
<dbReference type="Gene3D" id="2.30.29.30">
    <property type="entry name" value="Pleckstrin-homology domain (PH domain)/Phosphotyrosine-binding domain (PTB)"/>
    <property type="match status" value="1"/>
</dbReference>
<evidence type="ECO:0000256" key="3">
    <source>
        <dbReference type="ARBA" id="ARBA00022490"/>
    </source>
</evidence>
<feature type="compositionally biased region" description="Pro residues" evidence="6">
    <location>
        <begin position="359"/>
        <end position="368"/>
    </location>
</feature>
<dbReference type="GO" id="GO:0006898">
    <property type="term" value="P:receptor-mediated endocytosis"/>
    <property type="evidence" value="ECO:0007669"/>
    <property type="project" value="TreeGrafter"/>
</dbReference>
<dbReference type="FunFam" id="2.30.29.30:FF:000035">
    <property type="entry name" value="Disabled homolog 2 isoform 1"/>
    <property type="match status" value="1"/>
</dbReference>
<evidence type="ECO:0000256" key="6">
    <source>
        <dbReference type="SAM" id="MobiDB-lite"/>
    </source>
</evidence>
<dbReference type="GO" id="GO:0010718">
    <property type="term" value="P:positive regulation of epithelial to mesenchymal transition"/>
    <property type="evidence" value="ECO:0007669"/>
    <property type="project" value="TreeGrafter"/>
</dbReference>
<dbReference type="Proteomes" id="UP000694555">
    <property type="component" value="Unplaced"/>
</dbReference>
<protein>
    <recommendedName>
        <fullName evidence="7">PID domain-containing protein</fullName>
    </recommendedName>
</protein>
<dbReference type="Ensembl" id="ENSBJAT00000011859.1">
    <property type="protein sequence ID" value="ENSBJAP00000011530.1"/>
    <property type="gene ID" value="ENSBJAG00000007774.1"/>
</dbReference>
<dbReference type="SUPFAM" id="SSF50729">
    <property type="entry name" value="PH domain-like"/>
    <property type="match status" value="1"/>
</dbReference>
<reference evidence="8" key="1">
    <citation type="submission" date="2025-08" db="UniProtKB">
        <authorList>
            <consortium name="Ensembl"/>
        </authorList>
    </citation>
    <scope>IDENTIFICATION</scope>
</reference>
<dbReference type="GO" id="GO:0005737">
    <property type="term" value="C:cytoplasm"/>
    <property type="evidence" value="ECO:0007669"/>
    <property type="project" value="UniProtKB-SubCell"/>
</dbReference>
<dbReference type="GO" id="GO:0035615">
    <property type="term" value="F:clathrin adaptor activity"/>
    <property type="evidence" value="ECO:0007669"/>
    <property type="project" value="TreeGrafter"/>
</dbReference>
<dbReference type="GO" id="GO:0090090">
    <property type="term" value="P:negative regulation of canonical Wnt signaling pathway"/>
    <property type="evidence" value="ECO:0007669"/>
    <property type="project" value="TreeGrafter"/>
</dbReference>
<evidence type="ECO:0000313" key="9">
    <source>
        <dbReference type="Proteomes" id="UP000694555"/>
    </source>
</evidence>
<evidence type="ECO:0000313" key="8">
    <source>
        <dbReference type="Ensembl" id="ENSBJAP00000011530.1"/>
    </source>
</evidence>
<dbReference type="GO" id="GO:0005905">
    <property type="term" value="C:clathrin-coated pit"/>
    <property type="evidence" value="ECO:0007669"/>
    <property type="project" value="TreeGrafter"/>
</dbReference>
<evidence type="ECO:0000256" key="5">
    <source>
        <dbReference type="ARBA" id="ARBA00022782"/>
    </source>
</evidence>
<dbReference type="CDD" id="cd01215">
    <property type="entry name" value="PTB_Dab"/>
    <property type="match status" value="1"/>
</dbReference>
<feature type="compositionally biased region" description="Basic and acidic residues" evidence="6">
    <location>
        <begin position="370"/>
        <end position="379"/>
    </location>
</feature>
<comment type="subcellular location">
    <subcellularLocation>
        <location evidence="1">Cytoplasm</location>
    </subcellularLocation>
</comment>